<dbReference type="PANTHER" id="PTHR47959:SF13">
    <property type="entry name" value="ATP-DEPENDENT RNA HELICASE RHLE"/>
    <property type="match status" value="1"/>
</dbReference>
<feature type="compositionally biased region" description="Basic residues" evidence="8">
    <location>
        <begin position="400"/>
        <end position="411"/>
    </location>
</feature>
<dbReference type="InterPro" id="IPR000629">
    <property type="entry name" value="RNA-helicase_DEAD-box_CS"/>
</dbReference>
<dbReference type="GO" id="GO:0004386">
    <property type="term" value="F:helicase activity"/>
    <property type="evidence" value="ECO:0007669"/>
    <property type="project" value="UniProtKB-KW"/>
</dbReference>
<evidence type="ECO:0000259" key="10">
    <source>
        <dbReference type="PROSITE" id="PS51194"/>
    </source>
</evidence>
<dbReference type="SUPFAM" id="SSF52540">
    <property type="entry name" value="P-loop containing nucleoside triphosphate hydrolases"/>
    <property type="match status" value="2"/>
</dbReference>
<dbReference type="SMART" id="SM00490">
    <property type="entry name" value="HELICc"/>
    <property type="match status" value="1"/>
</dbReference>
<keyword evidence="4 7" id="KW-0067">ATP-binding</keyword>
<reference evidence="13" key="1">
    <citation type="journal article" date="2022" name="Int. J. Syst. Evol. Microbiol.">
        <title>Anaeromyxobacter oryzae sp. nov., Anaeromyxobacter diazotrophicus sp. nov. and Anaeromyxobacter paludicola sp. nov., isolated from paddy soils.</title>
        <authorList>
            <person name="Itoh H."/>
            <person name="Xu Z."/>
            <person name="Mise K."/>
            <person name="Masuda Y."/>
            <person name="Ushijima N."/>
            <person name="Hayakawa C."/>
            <person name="Shiratori Y."/>
            <person name="Senoo K."/>
        </authorList>
    </citation>
    <scope>NUCLEOTIDE SEQUENCE [LARGE SCALE GENOMIC DNA]</scope>
    <source>
        <strain evidence="13">Red232</strain>
    </source>
</reference>
<evidence type="ECO:0000313" key="12">
    <source>
        <dbReference type="EMBL" id="BDG05481.1"/>
    </source>
</evidence>
<dbReference type="InterPro" id="IPR011545">
    <property type="entry name" value="DEAD/DEAH_box_helicase_dom"/>
</dbReference>
<feature type="domain" description="DEAD-box RNA helicase Q" evidence="11">
    <location>
        <begin position="2"/>
        <end position="30"/>
    </location>
</feature>
<feature type="short sequence motif" description="Q motif" evidence="6">
    <location>
        <begin position="2"/>
        <end position="30"/>
    </location>
</feature>
<dbReference type="InterPro" id="IPR014014">
    <property type="entry name" value="RNA_helicase_DEAD_Q_motif"/>
</dbReference>
<evidence type="ECO:0000256" key="2">
    <source>
        <dbReference type="ARBA" id="ARBA00022801"/>
    </source>
</evidence>
<feature type="compositionally biased region" description="Low complexity" evidence="8">
    <location>
        <begin position="384"/>
        <end position="399"/>
    </location>
</feature>
<dbReference type="PROSITE" id="PS51192">
    <property type="entry name" value="HELICASE_ATP_BIND_1"/>
    <property type="match status" value="1"/>
</dbReference>
<dbReference type="SMART" id="SM00487">
    <property type="entry name" value="DEXDc"/>
    <property type="match status" value="1"/>
</dbReference>
<keyword evidence="2 7" id="KW-0378">Hydrolase</keyword>
<accession>A0ABN6MX74</accession>
<dbReference type="InterPro" id="IPR001650">
    <property type="entry name" value="Helicase_C-like"/>
</dbReference>
<name>A0ABN6MX74_9BACT</name>
<dbReference type="Gene3D" id="3.40.50.300">
    <property type="entry name" value="P-loop containing nucleotide triphosphate hydrolases"/>
    <property type="match status" value="2"/>
</dbReference>
<evidence type="ECO:0000313" key="13">
    <source>
        <dbReference type="Proteomes" id="UP001162891"/>
    </source>
</evidence>
<dbReference type="CDD" id="cd18787">
    <property type="entry name" value="SF2_C_DEAD"/>
    <property type="match status" value="1"/>
</dbReference>
<dbReference type="InterPro" id="IPR014001">
    <property type="entry name" value="Helicase_ATP-bd"/>
</dbReference>
<keyword evidence="3 7" id="KW-0347">Helicase</keyword>
<dbReference type="PROSITE" id="PS00039">
    <property type="entry name" value="DEAD_ATP_HELICASE"/>
    <property type="match status" value="1"/>
</dbReference>
<keyword evidence="13" id="KW-1185">Reference proteome</keyword>
<evidence type="ECO:0000256" key="4">
    <source>
        <dbReference type="ARBA" id="ARBA00022840"/>
    </source>
</evidence>
<evidence type="ECO:0000256" key="7">
    <source>
        <dbReference type="RuleBase" id="RU000492"/>
    </source>
</evidence>
<evidence type="ECO:0000256" key="6">
    <source>
        <dbReference type="PROSITE-ProRule" id="PRU00552"/>
    </source>
</evidence>
<dbReference type="Pfam" id="PF00270">
    <property type="entry name" value="DEAD"/>
    <property type="match status" value="1"/>
</dbReference>
<evidence type="ECO:0000256" key="1">
    <source>
        <dbReference type="ARBA" id="ARBA00022741"/>
    </source>
</evidence>
<dbReference type="Proteomes" id="UP001162891">
    <property type="component" value="Chromosome"/>
</dbReference>
<dbReference type="CDD" id="cd00268">
    <property type="entry name" value="DEADc"/>
    <property type="match status" value="1"/>
</dbReference>
<dbReference type="RefSeq" id="WP_248354353.1">
    <property type="nucleotide sequence ID" value="NZ_AP025591.1"/>
</dbReference>
<sequence>MTTFRDLKLSEKILHALERAGFEHPTPIQAQAIPPALAGKDVIGTAATGTGKTAAFLLPIVERLAARPGRPGPRALVLAPTRELAVQIEEQLERFGKTLHVRGALVIGGVGMGNQTRTLREHEVVVATPGRLVDHLQQGTARLDGIEVLVLDEADRMLDMGFKPQLTRILSRLPKVRQTLLFSATMAGEVADFARAHLRDPAKVEVARSGTTAERAEQQVFHPGQHEKLPLLLALLEDDELSTLVFTRTKRRADKVAKVLQRAGHKVARIHADRSQAQRRMALDGFKDGTYRVLVATDIAARGIDVAEIGHVVNFDLPHVPEDYVHRVGRTARMAASGRASSFASPEELPLLRDIEGLTRKALPKVEVPRDRATFQAELKRSAEAQASPGAGAQPAGFNRNRRRAAAHNARRGGGGGGGAARASGAASGGGHAARGGGHAPQGGGAAGGSAKPKLVGSWGGKRRR</sequence>
<protein>
    <submittedName>
        <fullName evidence="12">RNA helicase</fullName>
    </submittedName>
</protein>
<feature type="compositionally biased region" description="Gly residues" evidence="8">
    <location>
        <begin position="427"/>
        <end position="448"/>
    </location>
</feature>
<dbReference type="InterPro" id="IPR050079">
    <property type="entry name" value="DEAD_box_RNA_helicase"/>
</dbReference>
<evidence type="ECO:0000259" key="11">
    <source>
        <dbReference type="PROSITE" id="PS51195"/>
    </source>
</evidence>
<keyword evidence="1 7" id="KW-0547">Nucleotide-binding</keyword>
<dbReference type="PANTHER" id="PTHR47959">
    <property type="entry name" value="ATP-DEPENDENT RNA HELICASE RHLE-RELATED"/>
    <property type="match status" value="1"/>
</dbReference>
<evidence type="ECO:0000256" key="8">
    <source>
        <dbReference type="SAM" id="MobiDB-lite"/>
    </source>
</evidence>
<dbReference type="Pfam" id="PF00271">
    <property type="entry name" value="Helicase_C"/>
    <property type="match status" value="1"/>
</dbReference>
<evidence type="ECO:0000256" key="3">
    <source>
        <dbReference type="ARBA" id="ARBA00022806"/>
    </source>
</evidence>
<feature type="domain" description="Helicase C-terminal" evidence="10">
    <location>
        <begin position="228"/>
        <end position="374"/>
    </location>
</feature>
<evidence type="ECO:0000256" key="5">
    <source>
        <dbReference type="ARBA" id="ARBA00038437"/>
    </source>
</evidence>
<proteinExistence type="inferred from homology"/>
<dbReference type="EMBL" id="AP025591">
    <property type="protein sequence ID" value="BDG05481.1"/>
    <property type="molecule type" value="Genomic_DNA"/>
</dbReference>
<gene>
    <name evidence="12" type="primary">rhlE</name>
    <name evidence="12" type="ORF">AMOR_44770</name>
</gene>
<dbReference type="PROSITE" id="PS51194">
    <property type="entry name" value="HELICASE_CTER"/>
    <property type="match status" value="1"/>
</dbReference>
<comment type="similarity">
    <text evidence="5 7">Belongs to the DEAD box helicase family.</text>
</comment>
<dbReference type="PROSITE" id="PS51195">
    <property type="entry name" value="Q_MOTIF"/>
    <property type="match status" value="1"/>
</dbReference>
<evidence type="ECO:0000259" key="9">
    <source>
        <dbReference type="PROSITE" id="PS51192"/>
    </source>
</evidence>
<dbReference type="InterPro" id="IPR044742">
    <property type="entry name" value="DEAD/DEAH_RhlB"/>
</dbReference>
<feature type="domain" description="Helicase ATP-binding" evidence="9">
    <location>
        <begin position="33"/>
        <end position="204"/>
    </location>
</feature>
<feature type="region of interest" description="Disordered" evidence="8">
    <location>
        <begin position="380"/>
        <end position="465"/>
    </location>
</feature>
<dbReference type="InterPro" id="IPR027417">
    <property type="entry name" value="P-loop_NTPase"/>
</dbReference>
<organism evidence="12 13">
    <name type="scientific">Anaeromyxobacter oryzae</name>
    <dbReference type="NCBI Taxonomy" id="2918170"/>
    <lineage>
        <taxon>Bacteria</taxon>
        <taxon>Pseudomonadati</taxon>
        <taxon>Myxococcota</taxon>
        <taxon>Myxococcia</taxon>
        <taxon>Myxococcales</taxon>
        <taxon>Cystobacterineae</taxon>
        <taxon>Anaeromyxobacteraceae</taxon>
        <taxon>Anaeromyxobacter</taxon>
    </lineage>
</organism>